<feature type="transmembrane region" description="Helical" evidence="2">
    <location>
        <begin position="34"/>
        <end position="52"/>
    </location>
</feature>
<keyword evidence="2" id="KW-0472">Membrane</keyword>
<evidence type="ECO:0000256" key="2">
    <source>
        <dbReference type="SAM" id="Phobius"/>
    </source>
</evidence>
<gene>
    <name evidence="3" type="ORF">DSM104635_03308</name>
</gene>
<evidence type="ECO:0000313" key="4">
    <source>
        <dbReference type="Proteomes" id="UP000431269"/>
    </source>
</evidence>
<feature type="region of interest" description="Disordered" evidence="1">
    <location>
        <begin position="1"/>
        <end position="25"/>
    </location>
</feature>
<evidence type="ECO:0000313" key="3">
    <source>
        <dbReference type="EMBL" id="QGZ96448.1"/>
    </source>
</evidence>
<keyword evidence="2" id="KW-0812">Transmembrane</keyword>
<evidence type="ECO:0000256" key="1">
    <source>
        <dbReference type="SAM" id="MobiDB-lite"/>
    </source>
</evidence>
<accession>A0A6I6MSX8</accession>
<dbReference type="EMBL" id="CP047045">
    <property type="protein sequence ID" value="QGZ96448.1"/>
    <property type="molecule type" value="Genomic_DNA"/>
</dbReference>
<proteinExistence type="predicted"/>
<name>A0A6I6MSX8_9CAUL</name>
<reference evidence="4" key="1">
    <citation type="submission" date="2019-12" db="EMBL/GenBank/DDBJ databases">
        <title>Complete genome of Terracaulis silvestris 0127_4.</title>
        <authorList>
            <person name="Vieira S."/>
            <person name="Riedel T."/>
            <person name="Sproer C."/>
            <person name="Pascual J."/>
            <person name="Boedeker C."/>
            <person name="Overmann J."/>
        </authorList>
    </citation>
    <scope>NUCLEOTIDE SEQUENCE [LARGE SCALE GENOMIC DNA]</scope>
    <source>
        <strain evidence="4">0127_4</strain>
    </source>
</reference>
<feature type="transmembrane region" description="Helical" evidence="2">
    <location>
        <begin position="89"/>
        <end position="108"/>
    </location>
</feature>
<protein>
    <submittedName>
        <fullName evidence="3">Putative membrane protein</fullName>
    </submittedName>
</protein>
<dbReference type="RefSeq" id="WP_158767234.1">
    <property type="nucleotide sequence ID" value="NZ_CP047045.1"/>
</dbReference>
<dbReference type="AlphaFoldDB" id="A0A6I6MSX8"/>
<keyword evidence="4" id="KW-1185">Reference proteome</keyword>
<keyword evidence="2" id="KW-1133">Transmembrane helix</keyword>
<feature type="transmembrane region" description="Helical" evidence="2">
    <location>
        <begin position="120"/>
        <end position="147"/>
    </location>
</feature>
<dbReference type="KEGG" id="tsv:DSM104635_03308"/>
<sequence length="161" mass="17522">MSHDNVTPFRRPPPRPVRPQQSGGMGFKTHRGKAVLVHALTILCFLLPFLIGGQVMQFVGLGLGIAAGVIAFSSRADTTPWAATHHEQALRTLIIAFAITTVLSLPSLVLPRDSGAVMTWYVRIVFWGNVIVLIWAGLRALIGLVLATMRKPVPNPKGWLV</sequence>
<organism evidence="3 4">
    <name type="scientific">Terricaulis silvestris</name>
    <dbReference type="NCBI Taxonomy" id="2686094"/>
    <lineage>
        <taxon>Bacteria</taxon>
        <taxon>Pseudomonadati</taxon>
        <taxon>Pseudomonadota</taxon>
        <taxon>Alphaproteobacteria</taxon>
        <taxon>Caulobacterales</taxon>
        <taxon>Caulobacteraceae</taxon>
        <taxon>Terricaulis</taxon>
    </lineage>
</organism>
<dbReference type="Proteomes" id="UP000431269">
    <property type="component" value="Chromosome"/>
</dbReference>
<feature type="transmembrane region" description="Helical" evidence="2">
    <location>
        <begin position="58"/>
        <end position="77"/>
    </location>
</feature>